<sequence length="75" mass="8859">MIGRTCVHYVYGCIAFRFQCIRRLVMELQFPNNIPKALQHFCGLLGKDKNLIYELLDLILVYYFLFLNGNNSLIR</sequence>
<dbReference type="EMBL" id="JBBNAF010000002">
    <property type="protein sequence ID" value="KAK9162555.1"/>
    <property type="molecule type" value="Genomic_DNA"/>
</dbReference>
<name>A0AAP0L3S8_9MAGN</name>
<comment type="caution">
    <text evidence="1">The sequence shown here is derived from an EMBL/GenBank/DDBJ whole genome shotgun (WGS) entry which is preliminary data.</text>
</comment>
<reference evidence="1 2" key="1">
    <citation type="submission" date="2024-01" db="EMBL/GenBank/DDBJ databases">
        <title>Genome assemblies of Stephania.</title>
        <authorList>
            <person name="Yang L."/>
        </authorList>
    </citation>
    <scope>NUCLEOTIDE SEQUENCE [LARGE SCALE GENOMIC DNA]</scope>
    <source>
        <strain evidence="1">YNDBR</strain>
        <tissue evidence="1">Leaf</tissue>
    </source>
</reference>
<dbReference type="AlphaFoldDB" id="A0AAP0L3S8"/>
<evidence type="ECO:0000313" key="1">
    <source>
        <dbReference type="EMBL" id="KAK9162555.1"/>
    </source>
</evidence>
<evidence type="ECO:0000313" key="2">
    <source>
        <dbReference type="Proteomes" id="UP001420932"/>
    </source>
</evidence>
<proteinExistence type="predicted"/>
<keyword evidence="2" id="KW-1185">Reference proteome</keyword>
<dbReference type="Proteomes" id="UP001420932">
    <property type="component" value="Unassembled WGS sequence"/>
</dbReference>
<protein>
    <submittedName>
        <fullName evidence="1">Uncharacterized protein</fullName>
    </submittedName>
</protein>
<accession>A0AAP0L3S8</accession>
<organism evidence="1 2">
    <name type="scientific">Stephania yunnanensis</name>
    <dbReference type="NCBI Taxonomy" id="152371"/>
    <lineage>
        <taxon>Eukaryota</taxon>
        <taxon>Viridiplantae</taxon>
        <taxon>Streptophyta</taxon>
        <taxon>Embryophyta</taxon>
        <taxon>Tracheophyta</taxon>
        <taxon>Spermatophyta</taxon>
        <taxon>Magnoliopsida</taxon>
        <taxon>Ranunculales</taxon>
        <taxon>Menispermaceae</taxon>
        <taxon>Menispermoideae</taxon>
        <taxon>Cissampelideae</taxon>
        <taxon>Stephania</taxon>
    </lineage>
</organism>
<gene>
    <name evidence="1" type="ORF">Syun_003457</name>
</gene>